<dbReference type="AlphaFoldDB" id="A0A915HI46"/>
<dbReference type="WBParaSite" id="nRc.2.0.1.t01677-RA">
    <property type="protein sequence ID" value="nRc.2.0.1.t01677-RA"/>
    <property type="gene ID" value="nRc.2.0.1.g01677"/>
</dbReference>
<proteinExistence type="predicted"/>
<evidence type="ECO:0000256" key="1">
    <source>
        <dbReference type="SAM" id="MobiDB-lite"/>
    </source>
</evidence>
<reference evidence="3" key="1">
    <citation type="submission" date="2022-11" db="UniProtKB">
        <authorList>
            <consortium name="WormBaseParasite"/>
        </authorList>
    </citation>
    <scope>IDENTIFICATION</scope>
</reference>
<dbReference type="Proteomes" id="UP000887565">
    <property type="component" value="Unplaced"/>
</dbReference>
<feature type="compositionally biased region" description="Basic and acidic residues" evidence="1">
    <location>
        <begin position="1"/>
        <end position="13"/>
    </location>
</feature>
<keyword evidence="2" id="KW-1185">Reference proteome</keyword>
<evidence type="ECO:0000313" key="3">
    <source>
        <dbReference type="WBParaSite" id="nRc.2.0.1.t01677-RA"/>
    </source>
</evidence>
<feature type="region of interest" description="Disordered" evidence="1">
    <location>
        <begin position="1"/>
        <end position="21"/>
    </location>
</feature>
<evidence type="ECO:0000313" key="2">
    <source>
        <dbReference type="Proteomes" id="UP000887565"/>
    </source>
</evidence>
<accession>A0A915HI46</accession>
<name>A0A915HI46_ROMCU</name>
<sequence>MKARKERKEKERGNNSLPKSITGEFNNLTILLYLASSAVKISTIFPRLVVVSLENSANLGYRALEAGDFWLEL</sequence>
<protein>
    <submittedName>
        <fullName evidence="3">Uncharacterized protein</fullName>
    </submittedName>
</protein>
<organism evidence="2 3">
    <name type="scientific">Romanomermis culicivorax</name>
    <name type="common">Nematode worm</name>
    <dbReference type="NCBI Taxonomy" id="13658"/>
    <lineage>
        <taxon>Eukaryota</taxon>
        <taxon>Metazoa</taxon>
        <taxon>Ecdysozoa</taxon>
        <taxon>Nematoda</taxon>
        <taxon>Enoplea</taxon>
        <taxon>Dorylaimia</taxon>
        <taxon>Mermithida</taxon>
        <taxon>Mermithoidea</taxon>
        <taxon>Mermithidae</taxon>
        <taxon>Romanomermis</taxon>
    </lineage>
</organism>